<evidence type="ECO:0000259" key="7">
    <source>
        <dbReference type="Pfam" id="PF02782"/>
    </source>
</evidence>
<name>A0A381RMR2_9ZZZZ</name>
<keyword evidence="4" id="KW-0418">Kinase</keyword>
<comment type="similarity">
    <text evidence="1">Belongs to the FGGY kinase family.</text>
</comment>
<dbReference type="Pfam" id="PF00370">
    <property type="entry name" value="FGGY_N"/>
    <property type="match status" value="1"/>
</dbReference>
<evidence type="ECO:0000256" key="5">
    <source>
        <dbReference type="ARBA" id="ARBA00022840"/>
    </source>
</evidence>
<accession>A0A381RMR2</accession>
<dbReference type="InterPro" id="IPR000577">
    <property type="entry name" value="Carb_kinase_FGGY"/>
</dbReference>
<keyword evidence="5" id="KW-0067">ATP-binding</keyword>
<sequence>MNYIIIDSGTSSTKAFLFNSDGVVLHSQKIKHALFRPKQYHVESDALVILETCKSLFEKMVIASGDMEVHSSGLAIQRSTFLFWEKESCTPVTPALSWQDSRAYAIVEEFSTHSDKLWQITGTPLSAHFGGPKFLHMIRENPQLKKRIKNGELYFGPLSAFLSQAMTGTAGVEESIACRSLLYDIHRGDWSDFALNLFGVSPQYLPPLVPVKYDFGYMLDSKIPLAVVIGDQQAALIGQAGLKLGSIATNFGTSGSVQFNAGQNPTIVNGLISSVFYSDENIKYFMVEGTINACNSLFYHLEEELGIPHDKMEWDYRASKTETDGIFIPGFNGLAAPYWRPGFNDVYIDLDKRSDKEEIVRAGMESIGFLVSDILECLEPIMSSKPSLLTAAGGGSRSPLLQFIADLTGISVGHSTMKDRTAYGIFRLLNPTYQSDSSKSVDQIFSPIPSQKINEKKLKWRNAIQDNIKL</sequence>
<dbReference type="GO" id="GO:0006071">
    <property type="term" value="P:glycerol metabolic process"/>
    <property type="evidence" value="ECO:0007669"/>
    <property type="project" value="TreeGrafter"/>
</dbReference>
<proteinExistence type="inferred from homology"/>
<dbReference type="EMBL" id="UINC01002067">
    <property type="protein sequence ID" value="SUZ92534.1"/>
    <property type="molecule type" value="Genomic_DNA"/>
</dbReference>
<evidence type="ECO:0000256" key="1">
    <source>
        <dbReference type="ARBA" id="ARBA00009156"/>
    </source>
</evidence>
<evidence type="ECO:0000256" key="3">
    <source>
        <dbReference type="ARBA" id="ARBA00022741"/>
    </source>
</evidence>
<dbReference type="GO" id="GO:0004370">
    <property type="term" value="F:glycerol kinase activity"/>
    <property type="evidence" value="ECO:0007669"/>
    <property type="project" value="TreeGrafter"/>
</dbReference>
<dbReference type="AlphaFoldDB" id="A0A381RMR2"/>
<dbReference type="GO" id="GO:0005524">
    <property type="term" value="F:ATP binding"/>
    <property type="evidence" value="ECO:0007669"/>
    <property type="project" value="UniProtKB-KW"/>
</dbReference>
<organism evidence="8">
    <name type="scientific">marine metagenome</name>
    <dbReference type="NCBI Taxonomy" id="408172"/>
    <lineage>
        <taxon>unclassified sequences</taxon>
        <taxon>metagenomes</taxon>
        <taxon>ecological metagenomes</taxon>
    </lineage>
</organism>
<keyword evidence="3" id="KW-0547">Nucleotide-binding</keyword>
<dbReference type="Gene3D" id="3.30.420.40">
    <property type="match status" value="2"/>
</dbReference>
<dbReference type="GO" id="GO:0005829">
    <property type="term" value="C:cytosol"/>
    <property type="evidence" value="ECO:0007669"/>
    <property type="project" value="TreeGrafter"/>
</dbReference>
<dbReference type="InterPro" id="IPR018484">
    <property type="entry name" value="FGGY_N"/>
</dbReference>
<evidence type="ECO:0000313" key="8">
    <source>
        <dbReference type="EMBL" id="SUZ92534.1"/>
    </source>
</evidence>
<dbReference type="Pfam" id="PF02782">
    <property type="entry name" value="FGGY_C"/>
    <property type="match status" value="1"/>
</dbReference>
<dbReference type="PANTHER" id="PTHR10196">
    <property type="entry name" value="SUGAR KINASE"/>
    <property type="match status" value="1"/>
</dbReference>
<dbReference type="PANTHER" id="PTHR10196:SF69">
    <property type="entry name" value="GLYCEROL KINASE"/>
    <property type="match status" value="1"/>
</dbReference>
<dbReference type="PIRSF" id="PIRSF000538">
    <property type="entry name" value="GlpK"/>
    <property type="match status" value="1"/>
</dbReference>
<evidence type="ECO:0008006" key="9">
    <source>
        <dbReference type="Google" id="ProtNLM"/>
    </source>
</evidence>
<evidence type="ECO:0000256" key="4">
    <source>
        <dbReference type="ARBA" id="ARBA00022777"/>
    </source>
</evidence>
<feature type="domain" description="Carbohydrate kinase FGGY C-terminal" evidence="7">
    <location>
        <begin position="249"/>
        <end position="425"/>
    </location>
</feature>
<evidence type="ECO:0000259" key="6">
    <source>
        <dbReference type="Pfam" id="PF00370"/>
    </source>
</evidence>
<protein>
    <recommendedName>
        <fullName evidence="9">Carbohydrate kinase FGGY N-terminal domain-containing protein</fullName>
    </recommendedName>
</protein>
<dbReference type="InterPro" id="IPR018485">
    <property type="entry name" value="FGGY_C"/>
</dbReference>
<keyword evidence="2" id="KW-0808">Transferase</keyword>
<evidence type="ECO:0000256" key="2">
    <source>
        <dbReference type="ARBA" id="ARBA00022679"/>
    </source>
</evidence>
<feature type="domain" description="Carbohydrate kinase FGGY N-terminal" evidence="6">
    <location>
        <begin position="3"/>
        <end position="238"/>
    </location>
</feature>
<dbReference type="InterPro" id="IPR043129">
    <property type="entry name" value="ATPase_NBD"/>
</dbReference>
<dbReference type="SUPFAM" id="SSF53067">
    <property type="entry name" value="Actin-like ATPase domain"/>
    <property type="match status" value="2"/>
</dbReference>
<reference evidence="8" key="1">
    <citation type="submission" date="2018-05" db="EMBL/GenBank/DDBJ databases">
        <authorList>
            <person name="Lanie J.A."/>
            <person name="Ng W.-L."/>
            <person name="Kazmierczak K.M."/>
            <person name="Andrzejewski T.M."/>
            <person name="Davidsen T.M."/>
            <person name="Wayne K.J."/>
            <person name="Tettelin H."/>
            <person name="Glass J.I."/>
            <person name="Rusch D."/>
            <person name="Podicherti R."/>
            <person name="Tsui H.-C.T."/>
            <person name="Winkler M.E."/>
        </authorList>
    </citation>
    <scope>NUCLEOTIDE SEQUENCE</scope>
</reference>
<gene>
    <name evidence="8" type="ORF">METZ01_LOCUS45388</name>
</gene>